<proteinExistence type="predicted"/>
<dbReference type="AlphaFoldDB" id="A0A482Z6W2"/>
<feature type="chain" id="PRO_5019751192" evidence="1">
    <location>
        <begin position="17"/>
        <end position="91"/>
    </location>
</feature>
<sequence length="91" mass="9969">MKTVITALFLFGFVYAVIEGSPTSDVGSNQSEESQRMACASTHGRCVAGNDCSCCGQYDKCDCTWNRGVRTCKCKRVAILSDWKENLNCAQ</sequence>
<reference evidence="2" key="2">
    <citation type="submission" date="2019-04" db="EMBL/GenBank/DDBJ databases">
        <title>Unravelling the molecular evolution of spider venoms.</title>
        <authorList>
            <person name="Pineda S."/>
        </authorList>
    </citation>
    <scope>NUCLEOTIDE SEQUENCE</scope>
</reference>
<keyword evidence="1" id="KW-0732">Signal</keyword>
<evidence type="ECO:0000313" key="2">
    <source>
        <dbReference type="EMBL" id="SMD29953.1"/>
    </source>
</evidence>
<accession>A0A482Z6W2</accession>
<dbReference type="EMBL" id="HAGP01000016">
    <property type="protein sequence ID" value="SMD29953.1"/>
    <property type="molecule type" value="Transcribed_RNA"/>
</dbReference>
<organism evidence="2">
    <name type="scientific">Latrodectus hasselti</name>
    <name type="common">Redback spider</name>
    <dbReference type="NCBI Taxonomy" id="256736"/>
    <lineage>
        <taxon>Eukaryota</taxon>
        <taxon>Metazoa</taxon>
        <taxon>Ecdysozoa</taxon>
        <taxon>Arthropoda</taxon>
        <taxon>Chelicerata</taxon>
        <taxon>Arachnida</taxon>
        <taxon>Araneae</taxon>
        <taxon>Araneomorphae</taxon>
        <taxon>Entelegynae</taxon>
        <taxon>Araneoidea</taxon>
        <taxon>Theridiidae</taxon>
        <taxon>Latrodectus</taxon>
    </lineage>
</organism>
<name>A0A482Z6W2_LATHA</name>
<reference evidence="2" key="1">
    <citation type="submission" date="2017-03" db="EMBL/GenBank/DDBJ databases">
        <authorList>
            <person name="QRISCLOUD D."/>
        </authorList>
    </citation>
    <scope>NUCLEOTIDE SEQUENCE</scope>
</reference>
<protein>
    <submittedName>
        <fullName evidence="2">U34-Theriditoxin-Lha1b_3</fullName>
    </submittedName>
</protein>
<feature type="signal peptide" evidence="1">
    <location>
        <begin position="1"/>
        <end position="16"/>
    </location>
</feature>
<evidence type="ECO:0000256" key="1">
    <source>
        <dbReference type="SAM" id="SignalP"/>
    </source>
</evidence>